<proteinExistence type="predicted"/>
<reference evidence="1" key="1">
    <citation type="submission" date="2016-07" db="EMBL/GenBank/DDBJ databases">
        <authorList>
            <person name="Bretaudeau A."/>
        </authorList>
    </citation>
    <scope>NUCLEOTIDE SEQUENCE</scope>
    <source>
        <strain evidence="1">Rice</strain>
        <tissue evidence="1">Whole body</tissue>
    </source>
</reference>
<name>A0A2H1WHS1_SPOFR</name>
<sequence>MSVARRDRFTDEWLLSPECREVDFRYFGTVASAMITDKLINNEKHGKYPVLSFNSSGSDHVSLKTYKFIYIIITSRRSPMGIGRDNGTLTVTNLKYLLFRFFNSHQSFHACSLVKGLIDEFDNLSKSVVIKDID</sequence>
<dbReference type="AlphaFoldDB" id="A0A2H1WHS1"/>
<accession>A0A2H1WHS1</accession>
<gene>
    <name evidence="1" type="ORF">SFRICE_017820</name>
</gene>
<protein>
    <submittedName>
        <fullName evidence="1">SFRICE_017820</fullName>
    </submittedName>
</protein>
<dbReference type="EMBL" id="ODYU01008748">
    <property type="protein sequence ID" value="SOQ52615.1"/>
    <property type="molecule type" value="Genomic_DNA"/>
</dbReference>
<organism evidence="1">
    <name type="scientific">Spodoptera frugiperda</name>
    <name type="common">Fall armyworm</name>
    <dbReference type="NCBI Taxonomy" id="7108"/>
    <lineage>
        <taxon>Eukaryota</taxon>
        <taxon>Metazoa</taxon>
        <taxon>Ecdysozoa</taxon>
        <taxon>Arthropoda</taxon>
        <taxon>Hexapoda</taxon>
        <taxon>Insecta</taxon>
        <taxon>Pterygota</taxon>
        <taxon>Neoptera</taxon>
        <taxon>Endopterygota</taxon>
        <taxon>Lepidoptera</taxon>
        <taxon>Glossata</taxon>
        <taxon>Ditrysia</taxon>
        <taxon>Noctuoidea</taxon>
        <taxon>Noctuidae</taxon>
        <taxon>Amphipyrinae</taxon>
        <taxon>Spodoptera</taxon>
    </lineage>
</organism>
<evidence type="ECO:0000313" key="1">
    <source>
        <dbReference type="EMBL" id="SOQ52615.1"/>
    </source>
</evidence>